<dbReference type="EMBL" id="JAGDYP010000001">
    <property type="protein sequence ID" value="MBO1883171.1"/>
    <property type="molecule type" value="Genomic_DNA"/>
</dbReference>
<dbReference type="RefSeq" id="WP_208057796.1">
    <property type="nucleotide sequence ID" value="NZ_JAGDYP010000001.1"/>
</dbReference>
<dbReference type="Pfam" id="PF13715">
    <property type="entry name" value="CarbopepD_reg_2"/>
    <property type="match status" value="1"/>
</dbReference>
<gene>
    <name evidence="1" type="ORF">J4N46_01725</name>
</gene>
<dbReference type="SUPFAM" id="SSF49464">
    <property type="entry name" value="Carboxypeptidase regulatory domain-like"/>
    <property type="match status" value="1"/>
</dbReference>
<proteinExistence type="predicted"/>
<accession>A0ABS3PV21</accession>
<name>A0ABS3PV21_9FLAO</name>
<evidence type="ECO:0000313" key="2">
    <source>
        <dbReference type="Proteomes" id="UP000681610"/>
    </source>
</evidence>
<protein>
    <submittedName>
        <fullName evidence="1">Carboxypeptidase-like regulatory domain-containing protein</fullName>
    </submittedName>
</protein>
<keyword evidence="2" id="KW-1185">Reference proteome</keyword>
<reference evidence="1 2" key="1">
    <citation type="submission" date="2021-03" db="EMBL/GenBank/DDBJ databases">
        <title>Isolation and description of Capnocytophaga bilenii sp. nov., a novel Capnocytophaga species, isolated from a gingivitis subject.</title>
        <authorList>
            <person name="Antezack A."/>
            <person name="Monnet-Corti V."/>
            <person name="La Scola B."/>
        </authorList>
    </citation>
    <scope>NUCLEOTIDE SEQUENCE [LARGE SCALE GENOMIC DNA]</scope>
    <source>
        <strain evidence="1 2">Marseille-Q4570</strain>
    </source>
</reference>
<organism evidence="1 2">
    <name type="scientific">Capnocytophaga bilenii</name>
    <dbReference type="NCBI Taxonomy" id="2819369"/>
    <lineage>
        <taxon>Bacteria</taxon>
        <taxon>Pseudomonadati</taxon>
        <taxon>Bacteroidota</taxon>
        <taxon>Flavobacteriia</taxon>
        <taxon>Flavobacteriales</taxon>
        <taxon>Flavobacteriaceae</taxon>
        <taxon>Capnocytophaga</taxon>
    </lineage>
</organism>
<dbReference type="InterPro" id="IPR008969">
    <property type="entry name" value="CarboxyPept-like_regulatory"/>
</dbReference>
<evidence type="ECO:0000313" key="1">
    <source>
        <dbReference type="EMBL" id="MBO1883171.1"/>
    </source>
</evidence>
<sequence>MKYIATFILWATLVATYAQETIVRGKIYYNLKPLEGVHIQNIDNQEATTTDSEGSFAIKASKGHSLKCTFMGKKTIYRSVTPVDLQRIVVLTMSDVTIALEEVSVTERGKITAQSLGILQHTPKERSLQEKREYTHTNLLQADEITLYKLLVGRVDFNILSVMNALSGKTKIIKKEVVNEKNIKAAHYIINEMGSYLATEHHLTEEEIGKLAFYVMEKPEVQRLIDKGDKQQLSFMLYEYWIEMKP</sequence>
<dbReference type="Proteomes" id="UP000681610">
    <property type="component" value="Unassembled WGS sequence"/>
</dbReference>
<comment type="caution">
    <text evidence="1">The sequence shown here is derived from an EMBL/GenBank/DDBJ whole genome shotgun (WGS) entry which is preliminary data.</text>
</comment>